<reference evidence="6 7" key="1">
    <citation type="journal article" date="2018" name="Mycol. Prog.">
        <title>Coniella lustricola, a new species from submerged detritus.</title>
        <authorList>
            <person name="Raudabaugh D.B."/>
            <person name="Iturriaga T."/>
            <person name="Carver A."/>
            <person name="Mondo S."/>
            <person name="Pangilinan J."/>
            <person name="Lipzen A."/>
            <person name="He G."/>
            <person name="Amirebrahimi M."/>
            <person name="Grigoriev I.V."/>
            <person name="Miller A.N."/>
        </authorList>
    </citation>
    <scope>NUCLEOTIDE SEQUENCE [LARGE SCALE GENOMIC DNA]</scope>
    <source>
        <strain evidence="6 7">B22-T-1</strain>
    </source>
</reference>
<dbReference type="EMBL" id="KZ678462">
    <property type="protein sequence ID" value="PSR83300.1"/>
    <property type="molecule type" value="Genomic_DNA"/>
</dbReference>
<evidence type="ECO:0000259" key="5">
    <source>
        <dbReference type="PROSITE" id="PS50035"/>
    </source>
</evidence>
<dbReference type="AlphaFoldDB" id="A0A2T3A5K9"/>
<dbReference type="SUPFAM" id="SSF56024">
    <property type="entry name" value="Phospholipase D/nuclease"/>
    <property type="match status" value="2"/>
</dbReference>
<feature type="active site" description="Proton donor/acceptor" evidence="1">
    <location>
        <position position="465"/>
    </location>
</feature>
<feature type="binding site" evidence="2">
    <location>
        <position position="467"/>
    </location>
    <ligand>
        <name>substrate</name>
    </ligand>
</feature>
<dbReference type="InterPro" id="IPR001736">
    <property type="entry name" value="PLipase_D/transphosphatidylase"/>
</dbReference>
<dbReference type="InterPro" id="IPR010347">
    <property type="entry name" value="Tdp1"/>
</dbReference>
<dbReference type="PANTHER" id="PTHR12415:SF4">
    <property type="entry name" value="TYROSYL-DNA PHOSPHODIESTERASE DOMAIN-CONTAINING PROTEIN"/>
    <property type="match status" value="1"/>
</dbReference>
<dbReference type="GO" id="GO:0017005">
    <property type="term" value="F:3'-tyrosyl-DNA phosphodiesterase activity"/>
    <property type="evidence" value="ECO:0007669"/>
    <property type="project" value="TreeGrafter"/>
</dbReference>
<dbReference type="CDD" id="cd09123">
    <property type="entry name" value="PLDc_Tdp1_2"/>
    <property type="match status" value="1"/>
</dbReference>
<evidence type="ECO:0000313" key="7">
    <source>
        <dbReference type="Proteomes" id="UP000241462"/>
    </source>
</evidence>
<proteinExistence type="predicted"/>
<dbReference type="PROSITE" id="PS50035">
    <property type="entry name" value="PLD"/>
    <property type="match status" value="1"/>
</dbReference>
<dbReference type="Proteomes" id="UP000241462">
    <property type="component" value="Unassembled WGS sequence"/>
</dbReference>
<protein>
    <submittedName>
        <fullName evidence="6">Tyrosyl-DNA phosphodiesterase-domain-containing protein</fullName>
    </submittedName>
</protein>
<feature type="compositionally biased region" description="Basic and acidic residues" evidence="4">
    <location>
        <begin position="48"/>
        <end position="59"/>
    </location>
</feature>
<dbReference type="Gene3D" id="3.30.870.10">
    <property type="entry name" value="Endonuclease Chain A"/>
    <property type="match status" value="2"/>
</dbReference>
<feature type="compositionally biased region" description="Polar residues" evidence="4">
    <location>
        <begin position="89"/>
        <end position="103"/>
    </location>
</feature>
<feature type="compositionally biased region" description="Polar residues" evidence="4">
    <location>
        <begin position="112"/>
        <end position="124"/>
    </location>
</feature>
<dbReference type="GO" id="GO:0005634">
    <property type="term" value="C:nucleus"/>
    <property type="evidence" value="ECO:0007669"/>
    <property type="project" value="InterPro"/>
</dbReference>
<feature type="active site" description="Nucleophile" evidence="1">
    <location>
        <position position="225"/>
    </location>
</feature>
<accession>A0A2T3A5K9</accession>
<feature type="region of interest" description="Disordered" evidence="4">
    <location>
        <begin position="1"/>
        <end position="124"/>
    </location>
</feature>
<feature type="site" description="Interaction with DNA" evidence="3">
    <location>
        <position position="494"/>
    </location>
</feature>
<dbReference type="GO" id="GO:0003697">
    <property type="term" value="F:single-stranded DNA binding"/>
    <property type="evidence" value="ECO:0007669"/>
    <property type="project" value="TreeGrafter"/>
</dbReference>
<feature type="binding site" evidence="2">
    <location>
        <position position="227"/>
    </location>
    <ligand>
        <name>substrate</name>
    </ligand>
</feature>
<dbReference type="GO" id="GO:0003690">
    <property type="term" value="F:double-stranded DNA binding"/>
    <property type="evidence" value="ECO:0007669"/>
    <property type="project" value="TreeGrafter"/>
</dbReference>
<gene>
    <name evidence="6" type="ORF">BD289DRAFT_370227</name>
</gene>
<dbReference type="InParanoid" id="A0A2T3A5K9"/>
<dbReference type="PANTHER" id="PTHR12415">
    <property type="entry name" value="TYROSYL-DNA PHOSPHODIESTERASE 1"/>
    <property type="match status" value="1"/>
</dbReference>
<dbReference type="CDD" id="cd09122">
    <property type="entry name" value="PLDc_Tdp1_1"/>
    <property type="match status" value="1"/>
</dbReference>
<evidence type="ECO:0000256" key="4">
    <source>
        <dbReference type="SAM" id="MobiDB-lite"/>
    </source>
</evidence>
<sequence>MSLGQDFTDDKSAGSSHVQRIDDLPHITPTNQQDEVPPPPTPTTLLGLDRKKMEQERLERLKKRKADTMLGPSGDSNPAERVPPAQRPKLTSRQPTGHVQSPTKPKEAARLQATNDRCSSTAPNSAPLAYRKGVVLKTWAQGVRRDSDIKIEEVFQKDELQLAVLSSFQWDEEWLMSKLNMKQTKVILIAYAKDEEQKTAMRNNTPSNLIRFVFPPMGGAVGCMHSKLQLLKYPKSLRIVVPTGNLVSYDWGEGGIMENMVFLIDLPRLENPAERPENTLTPFGEDLCYFLRAQGVDENIIQSLLRYDFSETARFGFVHTIAGSHSEPGAWSKTGYCGLGRSVASLGLASTDANELHYICSSIGAVNRDLLSALYNACQGDDGLKEYEDRTAKPKKGKAFLPNMDSVDSTRFRVYFPSRETVARSQGGRNSAGTICFQKKWWNLPTFPREILRDSKNVRPGPLLHTKMIIVQRVAAGTDGSRLGWAYVGSHNLSESAWGRLVKNRTTGQPKLTARNWECGVLVLSSNAASQASGTGSNVADMKGVFDGTIPIPIELPGQPYDDNSREPWFNGQG</sequence>
<keyword evidence="7" id="KW-1185">Reference proteome</keyword>
<feature type="domain" description="PLD phosphodiesterase" evidence="5">
    <location>
        <begin position="460"/>
        <end position="497"/>
    </location>
</feature>
<dbReference type="STRING" id="2025994.A0A2T3A5K9"/>
<evidence type="ECO:0000256" key="1">
    <source>
        <dbReference type="PIRSR" id="PIRSR610347-1"/>
    </source>
</evidence>
<dbReference type="OrthoDB" id="47785at2759"/>
<evidence type="ECO:0000256" key="2">
    <source>
        <dbReference type="PIRSR" id="PIRSR610347-2"/>
    </source>
</evidence>
<dbReference type="GO" id="GO:0006281">
    <property type="term" value="P:DNA repair"/>
    <property type="evidence" value="ECO:0007669"/>
    <property type="project" value="InterPro"/>
</dbReference>
<name>A0A2T3A5K9_9PEZI</name>
<evidence type="ECO:0000256" key="3">
    <source>
        <dbReference type="PIRSR" id="PIRSR610347-3"/>
    </source>
</evidence>
<evidence type="ECO:0000313" key="6">
    <source>
        <dbReference type="EMBL" id="PSR83300.1"/>
    </source>
</evidence>
<organism evidence="6 7">
    <name type="scientific">Coniella lustricola</name>
    <dbReference type="NCBI Taxonomy" id="2025994"/>
    <lineage>
        <taxon>Eukaryota</taxon>
        <taxon>Fungi</taxon>
        <taxon>Dikarya</taxon>
        <taxon>Ascomycota</taxon>
        <taxon>Pezizomycotina</taxon>
        <taxon>Sordariomycetes</taxon>
        <taxon>Sordariomycetidae</taxon>
        <taxon>Diaporthales</taxon>
        <taxon>Schizoparmaceae</taxon>
        <taxon>Coniella</taxon>
    </lineage>
</organism>
<dbReference type="Pfam" id="PF06087">
    <property type="entry name" value="Tyr-DNA_phospho"/>
    <property type="match status" value="1"/>
</dbReference>